<proteinExistence type="predicted"/>
<dbReference type="Proteomes" id="UP000229315">
    <property type="component" value="Unassembled WGS sequence"/>
</dbReference>
<gene>
    <name evidence="1" type="ORF">COU15_03250</name>
</gene>
<evidence type="ECO:0000313" key="2">
    <source>
        <dbReference type="Proteomes" id="UP000229315"/>
    </source>
</evidence>
<name>A0A2H0UEW0_9BACT</name>
<dbReference type="Gene3D" id="1.20.1440.60">
    <property type="entry name" value="23S rRNA-intervening sequence"/>
    <property type="match status" value="1"/>
</dbReference>
<organism evidence="1 2">
    <name type="scientific">Candidatus Kaiserbacteria bacterium CG10_big_fil_rev_8_21_14_0_10_45_20</name>
    <dbReference type="NCBI Taxonomy" id="1974607"/>
    <lineage>
        <taxon>Bacteria</taxon>
        <taxon>Candidatus Kaiseribacteriota</taxon>
    </lineage>
</organism>
<dbReference type="InterPro" id="IPR036583">
    <property type="entry name" value="23S_rRNA_IVS_sf"/>
</dbReference>
<comment type="caution">
    <text evidence="1">The sequence shown here is derived from an EMBL/GenBank/DDBJ whole genome shotgun (WGS) entry which is preliminary data.</text>
</comment>
<dbReference type="SUPFAM" id="SSF158446">
    <property type="entry name" value="IVS-encoded protein-like"/>
    <property type="match status" value="1"/>
</dbReference>
<evidence type="ECO:0000313" key="1">
    <source>
        <dbReference type="EMBL" id="PIR84942.1"/>
    </source>
</evidence>
<sequence length="120" mass="13724">MAHDFKKLKVWEVSMNLVDDIYTVTRTFPPEEKFGLSSQIRRCVVSIPSNIAEGSHRSTKKDFRSFLYIAFSSGAELETQIEIMRRQKLASVSEVDNLQARLKEVMGMLHNLIKSIDDSS</sequence>
<protein>
    <submittedName>
        <fullName evidence="1">Diversity-generating retroelement protein bAvd family protein</fullName>
    </submittedName>
</protein>
<accession>A0A2H0UEW0</accession>
<dbReference type="CDD" id="cd16377">
    <property type="entry name" value="23S_rRNA_IVP_like"/>
    <property type="match status" value="1"/>
</dbReference>
<dbReference type="EMBL" id="PFBH01000021">
    <property type="protein sequence ID" value="PIR84942.1"/>
    <property type="molecule type" value="Genomic_DNA"/>
</dbReference>
<dbReference type="PANTHER" id="PTHR38471">
    <property type="entry name" value="FOUR HELIX BUNDLE PROTEIN"/>
    <property type="match status" value="1"/>
</dbReference>
<dbReference type="AlphaFoldDB" id="A0A2H0UEW0"/>
<dbReference type="NCBIfam" id="TIGR02436">
    <property type="entry name" value="four helix bundle protein"/>
    <property type="match status" value="1"/>
</dbReference>
<dbReference type="PANTHER" id="PTHR38471:SF2">
    <property type="entry name" value="FOUR HELIX BUNDLE PROTEIN"/>
    <property type="match status" value="1"/>
</dbReference>
<reference evidence="2" key="1">
    <citation type="submission" date="2017-09" db="EMBL/GenBank/DDBJ databases">
        <title>Depth-based differentiation of microbial function through sediment-hosted aquifers and enrichment of novel symbionts in the deep terrestrial subsurface.</title>
        <authorList>
            <person name="Probst A.J."/>
            <person name="Ladd B."/>
            <person name="Jarett J.K."/>
            <person name="Geller-Mcgrath D.E."/>
            <person name="Sieber C.M.K."/>
            <person name="Emerson J.B."/>
            <person name="Anantharaman K."/>
            <person name="Thomas B.C."/>
            <person name="Malmstrom R."/>
            <person name="Stieglmeier M."/>
            <person name="Klingl A."/>
            <person name="Woyke T."/>
            <person name="Ryan C.M."/>
            <person name="Banfield J.F."/>
        </authorList>
    </citation>
    <scope>NUCLEOTIDE SEQUENCE [LARGE SCALE GENOMIC DNA]</scope>
</reference>
<dbReference type="Pfam" id="PF05635">
    <property type="entry name" value="23S_rRNA_IVP"/>
    <property type="match status" value="1"/>
</dbReference>
<dbReference type="InterPro" id="IPR012657">
    <property type="entry name" value="23S_rRNA-intervening_sequence"/>
</dbReference>